<evidence type="ECO:0000313" key="1">
    <source>
        <dbReference type="EMBL" id="MFC4311925.1"/>
    </source>
</evidence>
<protein>
    <submittedName>
        <fullName evidence="1">Uncharacterized protein</fullName>
    </submittedName>
</protein>
<dbReference type="EMBL" id="JBHSDU010000010">
    <property type="protein sequence ID" value="MFC4311925.1"/>
    <property type="molecule type" value="Genomic_DNA"/>
</dbReference>
<sequence length="45" mass="4834">MPPSQLASSHLRLLLKEVSWYSASLTGSAASFTHGWVCLVQADTS</sequence>
<name>A0ABV8SYU2_9GAMM</name>
<evidence type="ECO:0000313" key="2">
    <source>
        <dbReference type="Proteomes" id="UP001595904"/>
    </source>
</evidence>
<dbReference type="Proteomes" id="UP001595904">
    <property type="component" value="Unassembled WGS sequence"/>
</dbReference>
<gene>
    <name evidence="1" type="ORF">ACFPN2_22780</name>
</gene>
<reference evidence="2" key="1">
    <citation type="journal article" date="2019" name="Int. J. Syst. Evol. Microbiol.">
        <title>The Global Catalogue of Microorganisms (GCM) 10K type strain sequencing project: providing services to taxonomists for standard genome sequencing and annotation.</title>
        <authorList>
            <consortium name="The Broad Institute Genomics Platform"/>
            <consortium name="The Broad Institute Genome Sequencing Center for Infectious Disease"/>
            <person name="Wu L."/>
            <person name="Ma J."/>
        </authorList>
    </citation>
    <scope>NUCLEOTIDE SEQUENCE [LARGE SCALE GENOMIC DNA]</scope>
    <source>
        <strain evidence="2">CGMCC 1.10759</strain>
    </source>
</reference>
<keyword evidence="2" id="KW-1185">Reference proteome</keyword>
<proteinExistence type="predicted"/>
<comment type="caution">
    <text evidence="1">The sequence shown here is derived from an EMBL/GenBank/DDBJ whole genome shotgun (WGS) entry which is preliminary data.</text>
</comment>
<dbReference type="RefSeq" id="WP_380600884.1">
    <property type="nucleotide sequence ID" value="NZ_JBHSDU010000010.1"/>
</dbReference>
<accession>A0ABV8SYU2</accession>
<organism evidence="1 2">
    <name type="scientific">Steroidobacter flavus</name>
    <dbReference type="NCBI Taxonomy" id="1842136"/>
    <lineage>
        <taxon>Bacteria</taxon>
        <taxon>Pseudomonadati</taxon>
        <taxon>Pseudomonadota</taxon>
        <taxon>Gammaproteobacteria</taxon>
        <taxon>Steroidobacterales</taxon>
        <taxon>Steroidobacteraceae</taxon>
        <taxon>Steroidobacter</taxon>
    </lineage>
</organism>